<feature type="transmembrane region" description="Helical" evidence="6">
    <location>
        <begin position="185"/>
        <end position="213"/>
    </location>
</feature>
<evidence type="ECO:0000256" key="6">
    <source>
        <dbReference type="SAM" id="Phobius"/>
    </source>
</evidence>
<evidence type="ECO:0000256" key="3">
    <source>
        <dbReference type="ARBA" id="ARBA00022692"/>
    </source>
</evidence>
<evidence type="ECO:0000256" key="1">
    <source>
        <dbReference type="ARBA" id="ARBA00004141"/>
    </source>
</evidence>
<keyword evidence="4 6" id="KW-1133">Transmembrane helix</keyword>
<keyword evidence="5 6" id="KW-0472">Membrane</keyword>
<dbReference type="GO" id="GO:0022857">
    <property type="term" value="F:transmembrane transporter activity"/>
    <property type="evidence" value="ECO:0007669"/>
    <property type="project" value="InterPro"/>
</dbReference>
<comment type="subcellular location">
    <subcellularLocation>
        <location evidence="1">Membrane</location>
        <topology evidence="1">Multi-pass membrane protein</topology>
    </subcellularLocation>
</comment>
<feature type="transmembrane region" description="Helical" evidence="6">
    <location>
        <begin position="66"/>
        <end position="87"/>
    </location>
</feature>
<protein>
    <submittedName>
        <fullName evidence="7">Amino acid permease</fullName>
    </submittedName>
</protein>
<dbReference type="InterPro" id="IPR002293">
    <property type="entry name" value="AA/rel_permease1"/>
</dbReference>
<gene>
    <name evidence="7" type="ORF">KDK95_09685</name>
</gene>
<proteinExistence type="predicted"/>
<dbReference type="AlphaFoldDB" id="A0A941IGW5"/>
<evidence type="ECO:0000313" key="8">
    <source>
        <dbReference type="Proteomes" id="UP000676325"/>
    </source>
</evidence>
<keyword evidence="3 6" id="KW-0812">Transmembrane</keyword>
<dbReference type="Gene3D" id="1.20.1740.10">
    <property type="entry name" value="Amino acid/polyamine transporter I"/>
    <property type="match status" value="1"/>
</dbReference>
<dbReference type="RefSeq" id="WP_212517723.1">
    <property type="nucleotide sequence ID" value="NZ_JAGSOH010000019.1"/>
</dbReference>
<comment type="caution">
    <text evidence="7">The sequence shown here is derived from an EMBL/GenBank/DDBJ whole genome shotgun (WGS) entry which is preliminary data.</text>
</comment>
<dbReference type="PANTHER" id="PTHR45649">
    <property type="entry name" value="AMINO-ACID PERMEASE BAT1"/>
    <property type="match status" value="1"/>
</dbReference>
<dbReference type="PANTHER" id="PTHR45649:SF26">
    <property type="entry name" value="OS04G0435100 PROTEIN"/>
    <property type="match status" value="1"/>
</dbReference>
<evidence type="ECO:0000256" key="5">
    <source>
        <dbReference type="ARBA" id="ARBA00023136"/>
    </source>
</evidence>
<feature type="transmembrane region" description="Helical" evidence="6">
    <location>
        <begin position="326"/>
        <end position="351"/>
    </location>
</feature>
<feature type="transmembrane region" description="Helical" evidence="6">
    <location>
        <begin position="30"/>
        <end position="54"/>
    </location>
</feature>
<keyword evidence="2" id="KW-0813">Transport</keyword>
<dbReference type="PIRSF" id="PIRSF006060">
    <property type="entry name" value="AA_transporter"/>
    <property type="match status" value="1"/>
</dbReference>
<feature type="transmembrane region" description="Helical" evidence="6">
    <location>
        <begin position="155"/>
        <end position="173"/>
    </location>
</feature>
<evidence type="ECO:0000313" key="7">
    <source>
        <dbReference type="EMBL" id="MBR7826574.1"/>
    </source>
</evidence>
<dbReference type="Pfam" id="PF13520">
    <property type="entry name" value="AA_permease_2"/>
    <property type="match status" value="1"/>
</dbReference>
<feature type="transmembrane region" description="Helical" evidence="6">
    <location>
        <begin position="233"/>
        <end position="252"/>
    </location>
</feature>
<name>A0A941IGW5_9ACTN</name>
<feature type="transmembrane region" description="Helical" evidence="6">
    <location>
        <begin position="108"/>
        <end position="135"/>
    </location>
</feature>
<dbReference type="Proteomes" id="UP000676325">
    <property type="component" value="Unassembled WGS sequence"/>
</dbReference>
<sequence>MNDTAGAPAEHDEDAAHLERLGYKQELHRVLGLFDNFSVAFSYLSPMVGVYSLFVLGVGTAGPRYLWLMVPVVGFMLLVALVFGELASHYPIAGALYQYGKWSVGPRYGWWIGWIYGLALLVTVASVDTGVVSYLTTLLNNIFKTDLNGSSHGTILVVTVLLIVIQTLMNTVGAKLMGRISRIGVFVETIGTFGVAIALAVAGFHHGFGFLFSSQGAEHAASNPLGVDFSGNWLTGAALVAILAHAYIFYGFESAGDIAEETKSASRTVPKAMSSALLYGGLASAVLVVGLLLAMPADAKGYASAASFSGGVPAILAQLPSWAQDFFLVVVCVAFFSCGTAVQGAGSRLMYSYARDGVLPFSKKLSSVSKRFHTPVVALVVAGVVPILFTLLVNVTPSKNMHVLWFDVPAGVNALTLLVSFGVSGIYLSFLLTVIGSMIARARGWQPAGSFRLGRWGWPVSIASAAYLALMLLNIVWPSSLSSPRGSLFNYGWLTLVVMLVLLLIGGVYVAIARPHLRLTTAAPVAAAAAAEATVPAPAVAGDAAGAAEAGAAETEAAEAAE</sequence>
<dbReference type="EMBL" id="JAGSOH010000019">
    <property type="protein sequence ID" value="MBR7826574.1"/>
    <property type="molecule type" value="Genomic_DNA"/>
</dbReference>
<feature type="transmembrane region" description="Helical" evidence="6">
    <location>
        <begin position="372"/>
        <end position="394"/>
    </location>
</feature>
<feature type="transmembrane region" description="Helical" evidence="6">
    <location>
        <begin position="456"/>
        <end position="477"/>
    </location>
</feature>
<feature type="transmembrane region" description="Helical" evidence="6">
    <location>
        <begin position="414"/>
        <end position="435"/>
    </location>
</feature>
<organism evidence="7 8">
    <name type="scientific">Actinospica acidithermotolerans</name>
    <dbReference type="NCBI Taxonomy" id="2828514"/>
    <lineage>
        <taxon>Bacteria</taxon>
        <taxon>Bacillati</taxon>
        <taxon>Actinomycetota</taxon>
        <taxon>Actinomycetes</taxon>
        <taxon>Catenulisporales</taxon>
        <taxon>Actinospicaceae</taxon>
        <taxon>Actinospica</taxon>
    </lineage>
</organism>
<feature type="transmembrane region" description="Helical" evidence="6">
    <location>
        <begin position="273"/>
        <end position="295"/>
    </location>
</feature>
<evidence type="ECO:0000256" key="2">
    <source>
        <dbReference type="ARBA" id="ARBA00022448"/>
    </source>
</evidence>
<evidence type="ECO:0000256" key="4">
    <source>
        <dbReference type="ARBA" id="ARBA00022989"/>
    </source>
</evidence>
<feature type="transmembrane region" description="Helical" evidence="6">
    <location>
        <begin position="489"/>
        <end position="512"/>
    </location>
</feature>
<keyword evidence="8" id="KW-1185">Reference proteome</keyword>
<reference evidence="7" key="1">
    <citation type="submission" date="2021-04" db="EMBL/GenBank/DDBJ databases">
        <title>Genome based classification of Actinospica acidithermotolerans sp. nov., an actinobacterium isolated from an Indonesian hot spring.</title>
        <authorList>
            <person name="Kusuma A.B."/>
            <person name="Putra K.E."/>
            <person name="Nafisah S."/>
            <person name="Loh J."/>
            <person name="Nouioui I."/>
            <person name="Goodfellow M."/>
        </authorList>
    </citation>
    <scope>NUCLEOTIDE SEQUENCE</scope>
    <source>
        <strain evidence="7">MGRD01-02</strain>
    </source>
</reference>
<accession>A0A941IGW5</accession>
<dbReference type="GO" id="GO:0016020">
    <property type="term" value="C:membrane"/>
    <property type="evidence" value="ECO:0007669"/>
    <property type="project" value="UniProtKB-SubCell"/>
</dbReference>